<dbReference type="GO" id="GO:0006888">
    <property type="term" value="P:endoplasmic reticulum to Golgi vesicle-mediated transport"/>
    <property type="evidence" value="ECO:0007669"/>
    <property type="project" value="TreeGrafter"/>
</dbReference>
<dbReference type="EMBL" id="CAJVCH010000354">
    <property type="protein sequence ID" value="CAG7631875.1"/>
    <property type="molecule type" value="Genomic_DNA"/>
</dbReference>
<dbReference type="OrthoDB" id="6357215at2759"/>
<comment type="caution">
    <text evidence="1">The sequence shown here is derived from an EMBL/GenBank/DDBJ whole genome shotgun (WGS) entry which is preliminary data.</text>
</comment>
<dbReference type="PANTHER" id="PTHR34009:SF2">
    <property type="entry name" value="PROTEIN STAR"/>
    <property type="match status" value="1"/>
</dbReference>
<dbReference type="GO" id="GO:0016197">
    <property type="term" value="P:endosomal transport"/>
    <property type="evidence" value="ECO:0007669"/>
    <property type="project" value="TreeGrafter"/>
</dbReference>
<reference evidence="1" key="1">
    <citation type="submission" date="2021-06" db="EMBL/GenBank/DDBJ databases">
        <authorList>
            <person name="Hodson N. C."/>
            <person name="Mongue J. A."/>
            <person name="Jaron S. K."/>
        </authorList>
    </citation>
    <scope>NUCLEOTIDE SEQUENCE</scope>
</reference>
<feature type="non-terminal residue" evidence="1">
    <location>
        <position position="1"/>
    </location>
</feature>
<dbReference type="AlphaFoldDB" id="A0A8J2JKH9"/>
<dbReference type="GO" id="GO:0005794">
    <property type="term" value="C:Golgi apparatus"/>
    <property type="evidence" value="ECO:0007669"/>
    <property type="project" value="TreeGrafter"/>
</dbReference>
<accession>A0A8J2JKH9</accession>
<dbReference type="PANTHER" id="PTHR34009">
    <property type="entry name" value="PROTEIN STAR"/>
    <property type="match status" value="1"/>
</dbReference>
<keyword evidence="2" id="KW-1185">Reference proteome</keyword>
<dbReference type="GO" id="GO:0031902">
    <property type="term" value="C:late endosome membrane"/>
    <property type="evidence" value="ECO:0007669"/>
    <property type="project" value="TreeGrafter"/>
</dbReference>
<evidence type="ECO:0000313" key="1">
    <source>
        <dbReference type="EMBL" id="CAG7631875.1"/>
    </source>
</evidence>
<dbReference type="Proteomes" id="UP000708208">
    <property type="component" value="Unassembled WGS sequence"/>
</dbReference>
<protein>
    <submittedName>
        <fullName evidence="1">Uncharacterized protein</fullName>
    </submittedName>
</protein>
<proteinExistence type="predicted"/>
<dbReference type="GO" id="GO:0005886">
    <property type="term" value="C:plasma membrane"/>
    <property type="evidence" value="ECO:0007669"/>
    <property type="project" value="TreeGrafter"/>
</dbReference>
<dbReference type="InterPro" id="IPR053202">
    <property type="entry name" value="EGF_Rcpt_Signaling_Reg"/>
</dbReference>
<sequence>FSAVQSLPLTDPKLLEYLQREILVPPSKLPYALTEGSVKWPSLFTKQLKQIFGNKTDRFFIECGANDGEFISNTLHLEKKGWKGLLIEAQPELGQKLRSKNRKAWFANVCLSPYLNISEVIQLEVTHLPEGANAVKTFLEAKETTFIVLFSSALKVKWPGKKRSILMAN</sequence>
<name>A0A8J2JKH9_9HEXA</name>
<gene>
    <name evidence="1" type="ORF">AFUS01_LOCUS130</name>
</gene>
<organism evidence="1 2">
    <name type="scientific">Allacma fusca</name>
    <dbReference type="NCBI Taxonomy" id="39272"/>
    <lineage>
        <taxon>Eukaryota</taxon>
        <taxon>Metazoa</taxon>
        <taxon>Ecdysozoa</taxon>
        <taxon>Arthropoda</taxon>
        <taxon>Hexapoda</taxon>
        <taxon>Collembola</taxon>
        <taxon>Symphypleona</taxon>
        <taxon>Sminthuridae</taxon>
        <taxon>Allacma</taxon>
    </lineage>
</organism>
<evidence type="ECO:0000313" key="2">
    <source>
        <dbReference type="Proteomes" id="UP000708208"/>
    </source>
</evidence>
<dbReference type="GO" id="GO:0005789">
    <property type="term" value="C:endoplasmic reticulum membrane"/>
    <property type="evidence" value="ECO:0007669"/>
    <property type="project" value="TreeGrafter"/>
</dbReference>